<dbReference type="GeneID" id="63726098"/>
<feature type="domain" description="ABM" evidence="1">
    <location>
        <begin position="119"/>
        <end position="211"/>
    </location>
</feature>
<gene>
    <name evidence="2" type="ORF">ASPVEDRAFT_32268</name>
</gene>
<dbReference type="Pfam" id="PF03992">
    <property type="entry name" value="ABM"/>
    <property type="match status" value="1"/>
</dbReference>
<accession>A0A1L9PWX8</accession>
<proteinExistence type="predicted"/>
<dbReference type="Proteomes" id="UP000184073">
    <property type="component" value="Unassembled WGS sequence"/>
</dbReference>
<dbReference type="VEuPathDB" id="FungiDB:ASPVEDRAFT_32268"/>
<evidence type="ECO:0000313" key="2">
    <source>
        <dbReference type="EMBL" id="OJJ05926.1"/>
    </source>
</evidence>
<dbReference type="PROSITE" id="PS51725">
    <property type="entry name" value="ABM"/>
    <property type="match status" value="1"/>
</dbReference>
<dbReference type="OrthoDB" id="3830579at2759"/>
<dbReference type="InterPro" id="IPR011008">
    <property type="entry name" value="Dimeric_a/b-barrel"/>
</dbReference>
<sequence length="217" mass="24868">MSDRPVVQIVIVPHRPVHDEAELDNELNQAFTLVLRSQGLLGAYQGHKFEERYTRVYLLLWESLSASHHFLTSEAYDKFNTLAQPSLRGRTITWTQHAAIQASGLASVDRFNRLLTAPAIEVAWTNVKEGKVNGYLKQFDEVVRDILDAEPGCDGFFISPHLENPHNQILLINWKSVDAHHVEFENKATFKACIDALYDYYREFVVPWHIVGLRKLA</sequence>
<reference evidence="3" key="1">
    <citation type="journal article" date="2017" name="Genome Biol.">
        <title>Comparative genomics reveals high biological diversity and specific adaptations in the industrially and medically important fungal genus Aspergillus.</title>
        <authorList>
            <person name="de Vries R.P."/>
            <person name="Riley R."/>
            <person name="Wiebenga A."/>
            <person name="Aguilar-Osorio G."/>
            <person name="Amillis S."/>
            <person name="Uchima C.A."/>
            <person name="Anderluh G."/>
            <person name="Asadollahi M."/>
            <person name="Askin M."/>
            <person name="Barry K."/>
            <person name="Battaglia E."/>
            <person name="Bayram O."/>
            <person name="Benocci T."/>
            <person name="Braus-Stromeyer S.A."/>
            <person name="Caldana C."/>
            <person name="Canovas D."/>
            <person name="Cerqueira G.C."/>
            <person name="Chen F."/>
            <person name="Chen W."/>
            <person name="Choi C."/>
            <person name="Clum A."/>
            <person name="Dos Santos R.A."/>
            <person name="Damasio A.R."/>
            <person name="Diallinas G."/>
            <person name="Emri T."/>
            <person name="Fekete E."/>
            <person name="Flipphi M."/>
            <person name="Freyberg S."/>
            <person name="Gallo A."/>
            <person name="Gournas C."/>
            <person name="Habgood R."/>
            <person name="Hainaut M."/>
            <person name="Harispe M.L."/>
            <person name="Henrissat B."/>
            <person name="Hilden K.S."/>
            <person name="Hope R."/>
            <person name="Hossain A."/>
            <person name="Karabika E."/>
            <person name="Karaffa L."/>
            <person name="Karanyi Z."/>
            <person name="Krasevec N."/>
            <person name="Kuo A."/>
            <person name="Kusch H."/>
            <person name="LaButti K."/>
            <person name="Lagendijk E.L."/>
            <person name="Lapidus A."/>
            <person name="Levasseur A."/>
            <person name="Lindquist E."/>
            <person name="Lipzen A."/>
            <person name="Logrieco A.F."/>
            <person name="MacCabe A."/>
            <person name="Maekelae M.R."/>
            <person name="Malavazi I."/>
            <person name="Melin P."/>
            <person name="Meyer V."/>
            <person name="Mielnichuk N."/>
            <person name="Miskei M."/>
            <person name="Molnar A.P."/>
            <person name="Mule G."/>
            <person name="Ngan C.Y."/>
            <person name="Orejas M."/>
            <person name="Orosz E."/>
            <person name="Ouedraogo J.P."/>
            <person name="Overkamp K.M."/>
            <person name="Park H.-S."/>
            <person name="Perrone G."/>
            <person name="Piumi F."/>
            <person name="Punt P.J."/>
            <person name="Ram A.F."/>
            <person name="Ramon A."/>
            <person name="Rauscher S."/>
            <person name="Record E."/>
            <person name="Riano-Pachon D.M."/>
            <person name="Robert V."/>
            <person name="Roehrig J."/>
            <person name="Ruller R."/>
            <person name="Salamov A."/>
            <person name="Salih N.S."/>
            <person name="Samson R.A."/>
            <person name="Sandor E."/>
            <person name="Sanguinetti M."/>
            <person name="Schuetze T."/>
            <person name="Sepcic K."/>
            <person name="Shelest E."/>
            <person name="Sherlock G."/>
            <person name="Sophianopoulou V."/>
            <person name="Squina F.M."/>
            <person name="Sun H."/>
            <person name="Susca A."/>
            <person name="Todd R.B."/>
            <person name="Tsang A."/>
            <person name="Unkles S.E."/>
            <person name="van de Wiele N."/>
            <person name="van Rossen-Uffink D."/>
            <person name="Oliveira J.V."/>
            <person name="Vesth T.C."/>
            <person name="Visser J."/>
            <person name="Yu J.-H."/>
            <person name="Zhou M."/>
            <person name="Andersen M.R."/>
            <person name="Archer D.B."/>
            <person name="Baker S.E."/>
            <person name="Benoit I."/>
            <person name="Brakhage A.A."/>
            <person name="Braus G.H."/>
            <person name="Fischer R."/>
            <person name="Frisvad J.C."/>
            <person name="Goldman G.H."/>
            <person name="Houbraken J."/>
            <person name="Oakley B."/>
            <person name="Pocsi I."/>
            <person name="Scazzocchio C."/>
            <person name="Seiboth B."/>
            <person name="vanKuyk P.A."/>
            <person name="Wortman J."/>
            <person name="Dyer P.S."/>
            <person name="Grigoriev I.V."/>
        </authorList>
    </citation>
    <scope>NUCLEOTIDE SEQUENCE [LARGE SCALE GENOMIC DNA]</scope>
    <source>
        <strain evidence="3">CBS 583.65</strain>
    </source>
</reference>
<dbReference type="RefSeq" id="XP_040671688.1">
    <property type="nucleotide sequence ID" value="XM_040810587.1"/>
</dbReference>
<name>A0A1L9PWX8_ASPVE</name>
<organism evidence="2 3">
    <name type="scientific">Aspergillus versicolor CBS 583.65</name>
    <dbReference type="NCBI Taxonomy" id="1036611"/>
    <lineage>
        <taxon>Eukaryota</taxon>
        <taxon>Fungi</taxon>
        <taxon>Dikarya</taxon>
        <taxon>Ascomycota</taxon>
        <taxon>Pezizomycotina</taxon>
        <taxon>Eurotiomycetes</taxon>
        <taxon>Eurotiomycetidae</taxon>
        <taxon>Eurotiales</taxon>
        <taxon>Aspergillaceae</taxon>
        <taxon>Aspergillus</taxon>
        <taxon>Aspergillus subgen. Nidulantes</taxon>
    </lineage>
</organism>
<evidence type="ECO:0000259" key="1">
    <source>
        <dbReference type="PROSITE" id="PS51725"/>
    </source>
</evidence>
<dbReference type="AlphaFoldDB" id="A0A1L9PWX8"/>
<evidence type="ECO:0000313" key="3">
    <source>
        <dbReference type="Proteomes" id="UP000184073"/>
    </source>
</evidence>
<dbReference type="InterPro" id="IPR007138">
    <property type="entry name" value="ABM_dom"/>
</dbReference>
<dbReference type="EMBL" id="KV878134">
    <property type="protein sequence ID" value="OJJ05926.1"/>
    <property type="molecule type" value="Genomic_DNA"/>
</dbReference>
<dbReference type="SUPFAM" id="SSF54909">
    <property type="entry name" value="Dimeric alpha+beta barrel"/>
    <property type="match status" value="1"/>
</dbReference>
<dbReference type="Gene3D" id="3.30.70.100">
    <property type="match status" value="2"/>
</dbReference>
<keyword evidence="3" id="KW-1185">Reference proteome</keyword>
<protein>
    <recommendedName>
        <fullName evidence="1">ABM domain-containing protein</fullName>
    </recommendedName>
</protein>